<organism evidence="1">
    <name type="scientific">Myoviridae sp. cteo515</name>
    <dbReference type="NCBI Taxonomy" id="2823550"/>
    <lineage>
        <taxon>Viruses</taxon>
        <taxon>Duplodnaviria</taxon>
        <taxon>Heunggongvirae</taxon>
        <taxon>Uroviricota</taxon>
        <taxon>Caudoviricetes</taxon>
    </lineage>
</organism>
<reference evidence="1" key="1">
    <citation type="journal article" date="2021" name="Proc. Natl. Acad. Sci. U.S.A.">
        <title>A Catalog of Tens of Thousands of Viruses from Human Metagenomes Reveals Hidden Associations with Chronic Diseases.</title>
        <authorList>
            <person name="Tisza M.J."/>
            <person name="Buck C.B."/>
        </authorList>
    </citation>
    <scope>NUCLEOTIDE SEQUENCE</scope>
    <source>
        <strain evidence="1">Cteo515</strain>
    </source>
</reference>
<dbReference type="EMBL" id="BK014673">
    <property type="protein sequence ID" value="DAD67279.1"/>
    <property type="molecule type" value="Genomic_DNA"/>
</dbReference>
<protein>
    <submittedName>
        <fullName evidence="1">Adaptor protein</fullName>
    </submittedName>
</protein>
<accession>A0A8S5LBG9</accession>
<evidence type="ECO:0000313" key="1">
    <source>
        <dbReference type="EMBL" id="DAD67279.1"/>
    </source>
</evidence>
<sequence length="56" mass="6794">MTVFLDSEYDRVSELTAPYLVFDREKGKFIIPEDAPKEIHEAYKRKLELRKKYKEE</sequence>
<name>A0A8S5LBG9_9CAUD</name>
<proteinExistence type="predicted"/>